<evidence type="ECO:0000256" key="1">
    <source>
        <dbReference type="SAM" id="MobiDB-lite"/>
    </source>
</evidence>
<name>A0A2A2D8Z1_9ACTN</name>
<organism evidence="2 3">
    <name type="scientific">Streptomyces albireticuli</name>
    <dbReference type="NCBI Taxonomy" id="1940"/>
    <lineage>
        <taxon>Bacteria</taxon>
        <taxon>Bacillati</taxon>
        <taxon>Actinomycetota</taxon>
        <taxon>Actinomycetes</taxon>
        <taxon>Kitasatosporales</taxon>
        <taxon>Streptomycetaceae</taxon>
        <taxon>Streptomyces</taxon>
    </lineage>
</organism>
<feature type="compositionally biased region" description="Low complexity" evidence="1">
    <location>
        <begin position="36"/>
        <end position="53"/>
    </location>
</feature>
<dbReference type="AlphaFoldDB" id="A0A2A2D8Z1"/>
<accession>A0A2A2D8Z1</accession>
<evidence type="ECO:0000313" key="2">
    <source>
        <dbReference type="EMBL" id="PAU47961.1"/>
    </source>
</evidence>
<comment type="caution">
    <text evidence="2">The sequence shown here is derived from an EMBL/GenBank/DDBJ whole genome shotgun (WGS) entry which is preliminary data.</text>
</comment>
<dbReference type="EMBL" id="NSJV01000308">
    <property type="protein sequence ID" value="PAU47961.1"/>
    <property type="molecule type" value="Genomic_DNA"/>
</dbReference>
<feature type="region of interest" description="Disordered" evidence="1">
    <location>
        <begin position="1"/>
        <end position="71"/>
    </location>
</feature>
<evidence type="ECO:0000313" key="3">
    <source>
        <dbReference type="Proteomes" id="UP000218944"/>
    </source>
</evidence>
<dbReference type="Proteomes" id="UP000218944">
    <property type="component" value="Unassembled WGS sequence"/>
</dbReference>
<reference evidence="2 3" key="1">
    <citation type="submission" date="2017-08" db="EMBL/GenBank/DDBJ databases">
        <title>Genome sequence of Streptomyces albireticuli NRRL B-1670.</title>
        <authorList>
            <person name="Graham D.E."/>
            <person name="Mahan K.M."/>
            <person name="Klingeman D.M."/>
            <person name="Hettich R.L."/>
            <person name="Parry R.J."/>
            <person name="Spain J.C."/>
        </authorList>
    </citation>
    <scope>NUCLEOTIDE SEQUENCE [LARGE SCALE GENOMIC DNA]</scope>
    <source>
        <strain evidence="2 3">NRRL B-1670</strain>
    </source>
</reference>
<feature type="compositionally biased region" description="Low complexity" evidence="1">
    <location>
        <begin position="62"/>
        <end position="71"/>
    </location>
</feature>
<gene>
    <name evidence="2" type="ORF">CK936_15880</name>
</gene>
<proteinExistence type="predicted"/>
<keyword evidence="3" id="KW-1185">Reference proteome</keyword>
<protein>
    <submittedName>
        <fullName evidence="2">Uncharacterized protein</fullName>
    </submittedName>
</protein>
<sequence length="71" mass="7210">MIIARPARHLPGNPAVPVPHGTGTALRVHRPAAAPGSAGTFRTGTAASRTASAHRCDRHASRPAASVVRAS</sequence>